<reference evidence="1 2" key="1">
    <citation type="submission" date="2015-09" db="EMBL/GenBank/DDBJ databases">
        <authorList>
            <person name="Jackson K.R."/>
            <person name="Lunt B.L."/>
            <person name="Fisher J.N.B."/>
            <person name="Gardner A.V."/>
            <person name="Bailey M.E."/>
            <person name="Deus L.M."/>
            <person name="Earl A.S."/>
            <person name="Gibby P.D."/>
            <person name="Hartmann K.A."/>
            <person name="Liu J.E."/>
            <person name="Manci A.M."/>
            <person name="Nielsen D.A."/>
            <person name="Solomon M.B."/>
            <person name="Breakwell D.P."/>
            <person name="Burnett S.H."/>
            <person name="Grose J.H."/>
        </authorList>
    </citation>
    <scope>NUCLEOTIDE SEQUENCE [LARGE SCALE GENOMIC DNA]</scope>
    <source>
        <strain evidence="1 2">16</strain>
    </source>
</reference>
<gene>
    <name evidence="1" type="ORF">ABB55_23315</name>
</gene>
<dbReference type="SUPFAM" id="SSF75708">
    <property type="entry name" value="Chemotaxis phosphatase CheZ"/>
    <property type="match status" value="1"/>
</dbReference>
<dbReference type="Gene3D" id="1.10.287.500">
    <property type="entry name" value="Helix hairpin bin"/>
    <property type="match status" value="1"/>
</dbReference>
<dbReference type="Pfam" id="PF04344">
    <property type="entry name" value="CheZ"/>
    <property type="match status" value="1"/>
</dbReference>
<dbReference type="RefSeq" id="WP_054360957.1">
    <property type="nucleotide sequence ID" value="NZ_LJYW01000001.1"/>
</dbReference>
<protein>
    <submittedName>
        <fullName evidence="1">Uncharacterized protein</fullName>
    </submittedName>
</protein>
<dbReference type="Proteomes" id="UP000048984">
    <property type="component" value="Unassembled WGS sequence"/>
</dbReference>
<dbReference type="AlphaFoldDB" id="A0A0P6VT33"/>
<dbReference type="GO" id="GO:0003824">
    <property type="term" value="F:catalytic activity"/>
    <property type="evidence" value="ECO:0007669"/>
    <property type="project" value="InterPro"/>
</dbReference>
<dbReference type="GO" id="GO:0050920">
    <property type="term" value="P:regulation of chemotaxis"/>
    <property type="evidence" value="ECO:0007669"/>
    <property type="project" value="InterPro"/>
</dbReference>
<name>A0A0P6VT33_9HYPH</name>
<comment type="caution">
    <text evidence="1">The sequence shown here is derived from an EMBL/GenBank/DDBJ whole genome shotgun (WGS) entry which is preliminary data.</text>
</comment>
<evidence type="ECO:0000313" key="2">
    <source>
        <dbReference type="Proteomes" id="UP000048984"/>
    </source>
</evidence>
<dbReference type="GO" id="GO:0009288">
    <property type="term" value="C:bacterial-type flagellum"/>
    <property type="evidence" value="ECO:0007669"/>
    <property type="project" value="InterPro"/>
</dbReference>
<organism evidence="1 2">
    <name type="scientific">Prosthecodimorpha hirschii</name>
    <dbReference type="NCBI Taxonomy" id="665126"/>
    <lineage>
        <taxon>Bacteria</taxon>
        <taxon>Pseudomonadati</taxon>
        <taxon>Pseudomonadota</taxon>
        <taxon>Alphaproteobacteria</taxon>
        <taxon>Hyphomicrobiales</taxon>
        <taxon>Ancalomicrobiaceae</taxon>
        <taxon>Prosthecodimorpha</taxon>
    </lineage>
</organism>
<sequence length="465" mass="49644">MQGDGEVTGLPIEDYQAIEDAVMETARGRWFLAEYARRHRAADTDAIVSSIERLERVIKRDRQVPDIDRIKLDLADMAEAIQRTKVEIAQMQLETVEGGRFAQASNELDAIVSQTEDATETILSNTERVQEIAWTLREDGIDGALCDRLDSHATEIYTACSFQDLTGQRTRKVVTVLRYLESRIGSMMSIWGMGDVEDMPVAGGSATVSPQDSRPDAHLLNGPALAGEGIEQSAVDDILDMAVDALPEPDWSADETAASFAADGPAVEFDGRQAAMAMPVRLSSADFEVGSRQDYATIDDDMMIVVPVELEFVGADEADVFARAPVARAVPPVDDRPVHGHQVSAAEAAMATDASLLATADVFAMPIPAGEAPSDETGAAPEPADRIAPAADIFAAAAEEAASREPRLRPSRIAAPATLGNVALALEIEAEPAAPAAAAEPVFALVRSEDPIARLTPTEKLIVFG</sequence>
<keyword evidence="2" id="KW-1185">Reference proteome</keyword>
<accession>A0A0P6VT33</accession>
<evidence type="ECO:0000313" key="1">
    <source>
        <dbReference type="EMBL" id="KPL54791.1"/>
    </source>
</evidence>
<proteinExistence type="predicted"/>
<reference evidence="1 2" key="2">
    <citation type="submission" date="2015-10" db="EMBL/GenBank/DDBJ databases">
        <title>Draft Genome Sequence of Prosthecomicrobium hirschii ATCC 27832.</title>
        <authorList>
            <person name="Daniel J."/>
            <person name="Givan S.A."/>
            <person name="Brun Y.V."/>
            <person name="Brown P.J."/>
        </authorList>
    </citation>
    <scope>NUCLEOTIDE SEQUENCE [LARGE SCALE GENOMIC DNA]</scope>
    <source>
        <strain evidence="1 2">16</strain>
    </source>
</reference>
<dbReference type="EMBL" id="LJYW01000001">
    <property type="protein sequence ID" value="KPL54791.1"/>
    <property type="molecule type" value="Genomic_DNA"/>
</dbReference>
<dbReference type="InterPro" id="IPR007439">
    <property type="entry name" value="Chemotax_Pase_CheZ"/>
</dbReference>
<dbReference type="STRING" id="665126.ABB55_23315"/>